<gene>
    <name evidence="2" type="ORF">PC113_g9642</name>
    <name evidence="3" type="ORF">PC118_g3124</name>
    <name evidence="4" type="ORF">PC129_g7562</name>
</gene>
<organism evidence="4 5">
    <name type="scientific">Phytophthora cactorum</name>
    <dbReference type="NCBI Taxonomy" id="29920"/>
    <lineage>
        <taxon>Eukaryota</taxon>
        <taxon>Sar</taxon>
        <taxon>Stramenopiles</taxon>
        <taxon>Oomycota</taxon>
        <taxon>Peronosporomycetes</taxon>
        <taxon>Peronosporales</taxon>
        <taxon>Peronosporaceae</taxon>
        <taxon>Phytophthora</taxon>
    </lineage>
</organism>
<name>A0A8T1IBS6_9STRA</name>
<reference evidence="4" key="1">
    <citation type="submission" date="2018-05" db="EMBL/GenBank/DDBJ databases">
        <title>Effector identification in a new, highly contiguous assembly of the strawberry crown rot pathogen Phytophthora cactorum.</title>
        <authorList>
            <person name="Armitage A.D."/>
            <person name="Nellist C.F."/>
            <person name="Bates H."/>
            <person name="Vickerstaff R.J."/>
            <person name="Harrison R.J."/>
        </authorList>
    </citation>
    <scope>NUCLEOTIDE SEQUENCE</scope>
    <source>
        <strain evidence="2">15-7</strain>
        <strain evidence="3">P415</strain>
        <strain evidence="4">P421</strain>
    </source>
</reference>
<evidence type="ECO:0000313" key="5">
    <source>
        <dbReference type="Proteomes" id="UP000760860"/>
    </source>
</evidence>
<dbReference type="EMBL" id="RCML01000051">
    <property type="protein sequence ID" value="KAG2995128.1"/>
    <property type="molecule type" value="Genomic_DNA"/>
</dbReference>
<evidence type="ECO:0000313" key="3">
    <source>
        <dbReference type="EMBL" id="KAG2995128.1"/>
    </source>
</evidence>
<dbReference type="Proteomes" id="UP000735874">
    <property type="component" value="Unassembled WGS sequence"/>
</dbReference>
<dbReference type="Proteomes" id="UP000760860">
    <property type="component" value="Unassembled WGS sequence"/>
</dbReference>
<evidence type="ECO:0000313" key="4">
    <source>
        <dbReference type="EMBL" id="KAG3221713.1"/>
    </source>
</evidence>
<feature type="compositionally biased region" description="Low complexity" evidence="1">
    <location>
        <begin position="149"/>
        <end position="162"/>
    </location>
</feature>
<dbReference type="EMBL" id="RCMV01000208">
    <property type="protein sequence ID" value="KAG3221713.1"/>
    <property type="molecule type" value="Genomic_DNA"/>
</dbReference>
<dbReference type="Proteomes" id="UP000697107">
    <property type="component" value="Unassembled WGS sequence"/>
</dbReference>
<accession>A0A8T1IBS6</accession>
<evidence type="ECO:0000313" key="2">
    <source>
        <dbReference type="EMBL" id="KAG2858646.1"/>
    </source>
</evidence>
<evidence type="ECO:0000256" key="1">
    <source>
        <dbReference type="SAM" id="MobiDB-lite"/>
    </source>
</evidence>
<feature type="region of interest" description="Disordered" evidence="1">
    <location>
        <begin position="123"/>
        <end position="187"/>
    </location>
</feature>
<comment type="caution">
    <text evidence="4">The sequence shown here is derived from an EMBL/GenBank/DDBJ whole genome shotgun (WGS) entry which is preliminary data.</text>
</comment>
<protein>
    <submittedName>
        <fullName evidence="4">Uncharacterized protein</fullName>
    </submittedName>
</protein>
<dbReference type="VEuPathDB" id="FungiDB:PC110_g3566"/>
<dbReference type="AlphaFoldDB" id="A0A8T1IBS6"/>
<sequence>MWSSADGRHLVALQKETNPMNHGVSISKTVCSSRRFGEFFAVWPDVQAASLTQPRYPISLYVEGASTHTDNADGAVRSGVAAAQGVTKAGRRVTSHGASVVGGSDSRGSGCFVAVAVTRGGEAVSKGGSSGSGLATGVEGPASRGDGTGAAAGVVRSGVRTGRGTGKAAKPTVRSEPTVMRGASSRVGERDDVAGVVREDGSDNLARIGGYDLAAGVILVVVKFELGSVLLVLKVVLVQDPVKHPNVLSVLLHPWYISSW</sequence>
<dbReference type="EMBL" id="RCMG01000244">
    <property type="protein sequence ID" value="KAG2858646.1"/>
    <property type="molecule type" value="Genomic_DNA"/>
</dbReference>
<proteinExistence type="predicted"/>